<dbReference type="PROSITE" id="PS50103">
    <property type="entry name" value="ZF_C3H1"/>
    <property type="match status" value="3"/>
</dbReference>
<feature type="region of interest" description="Disordered" evidence="6">
    <location>
        <begin position="170"/>
        <end position="301"/>
    </location>
</feature>
<feature type="compositionally biased region" description="Basic and acidic residues" evidence="6">
    <location>
        <begin position="246"/>
        <end position="269"/>
    </location>
</feature>
<feature type="zinc finger region" description="C3H1-type" evidence="5">
    <location>
        <begin position="339"/>
        <end position="366"/>
    </location>
</feature>
<dbReference type="GO" id="GO:0045892">
    <property type="term" value="P:negative regulation of DNA-templated transcription"/>
    <property type="evidence" value="ECO:0007669"/>
    <property type="project" value="InterPro"/>
</dbReference>
<feature type="compositionally biased region" description="Basic and acidic residues" evidence="6">
    <location>
        <begin position="593"/>
        <end position="606"/>
    </location>
</feature>
<organism evidence="8 9">
    <name type="scientific">Ceutorhynchus assimilis</name>
    <name type="common">cabbage seed weevil</name>
    <dbReference type="NCBI Taxonomy" id="467358"/>
    <lineage>
        <taxon>Eukaryota</taxon>
        <taxon>Metazoa</taxon>
        <taxon>Ecdysozoa</taxon>
        <taxon>Arthropoda</taxon>
        <taxon>Hexapoda</taxon>
        <taxon>Insecta</taxon>
        <taxon>Pterygota</taxon>
        <taxon>Neoptera</taxon>
        <taxon>Endopterygota</taxon>
        <taxon>Coleoptera</taxon>
        <taxon>Polyphaga</taxon>
        <taxon>Cucujiformia</taxon>
        <taxon>Curculionidae</taxon>
        <taxon>Ceutorhynchinae</taxon>
        <taxon>Ceutorhynchus</taxon>
    </lineage>
</organism>
<feature type="compositionally biased region" description="Polar residues" evidence="6">
    <location>
        <begin position="553"/>
        <end position="563"/>
    </location>
</feature>
<feature type="compositionally biased region" description="Polar residues" evidence="6">
    <location>
        <begin position="435"/>
        <end position="446"/>
    </location>
</feature>
<feature type="compositionally biased region" description="Basic and acidic residues" evidence="6">
    <location>
        <begin position="132"/>
        <end position="148"/>
    </location>
</feature>
<feature type="zinc finger region" description="C3H1-type" evidence="5">
    <location>
        <begin position="311"/>
        <end position="337"/>
    </location>
</feature>
<evidence type="ECO:0000313" key="9">
    <source>
        <dbReference type="Proteomes" id="UP001152799"/>
    </source>
</evidence>
<feature type="region of interest" description="Disordered" evidence="6">
    <location>
        <begin position="435"/>
        <end position="485"/>
    </location>
</feature>
<evidence type="ECO:0000259" key="7">
    <source>
        <dbReference type="PROSITE" id="PS50103"/>
    </source>
</evidence>
<feature type="compositionally biased region" description="Basic and acidic residues" evidence="6">
    <location>
        <begin position="61"/>
        <end position="98"/>
    </location>
</feature>
<dbReference type="GO" id="GO:0003723">
    <property type="term" value="F:RNA binding"/>
    <property type="evidence" value="ECO:0007669"/>
    <property type="project" value="InterPro"/>
</dbReference>
<dbReference type="AlphaFoldDB" id="A0A9P0GKV9"/>
<feature type="domain" description="C3H1-type" evidence="7">
    <location>
        <begin position="367"/>
        <end position="390"/>
    </location>
</feature>
<keyword evidence="9" id="KW-1185">Reference proteome</keyword>
<evidence type="ECO:0000256" key="2">
    <source>
        <dbReference type="ARBA" id="ARBA00022737"/>
    </source>
</evidence>
<keyword evidence="1 5" id="KW-0479">Metal-binding</keyword>
<proteinExistence type="predicted"/>
<evidence type="ECO:0000256" key="6">
    <source>
        <dbReference type="SAM" id="MobiDB-lite"/>
    </source>
</evidence>
<evidence type="ECO:0000313" key="8">
    <source>
        <dbReference type="EMBL" id="CAH1134797.1"/>
    </source>
</evidence>
<feature type="region of interest" description="Disordered" evidence="6">
    <location>
        <begin position="921"/>
        <end position="950"/>
    </location>
</feature>
<feature type="compositionally biased region" description="Basic residues" evidence="6">
    <location>
        <begin position="270"/>
        <end position="281"/>
    </location>
</feature>
<dbReference type="SMART" id="SM00356">
    <property type="entry name" value="ZnF_C3H1"/>
    <property type="match status" value="3"/>
</dbReference>
<feature type="compositionally biased region" description="Acidic residues" evidence="6">
    <location>
        <begin position="7"/>
        <end position="25"/>
    </location>
</feature>
<feature type="compositionally biased region" description="Basic residues" evidence="6">
    <location>
        <begin position="194"/>
        <end position="211"/>
    </location>
</feature>
<dbReference type="OrthoDB" id="411372at2759"/>
<dbReference type="SUPFAM" id="SSF90229">
    <property type="entry name" value="CCCH zinc finger"/>
    <property type="match status" value="2"/>
</dbReference>
<feature type="compositionally biased region" description="Basic and acidic residues" evidence="6">
    <location>
        <begin position="1214"/>
        <end position="1228"/>
    </location>
</feature>
<dbReference type="InterPro" id="IPR000571">
    <property type="entry name" value="Znf_CCCH"/>
</dbReference>
<feature type="compositionally biased region" description="Acidic residues" evidence="6">
    <location>
        <begin position="671"/>
        <end position="687"/>
    </location>
</feature>
<keyword evidence="2" id="KW-0677">Repeat</keyword>
<feature type="region of interest" description="Disordered" evidence="6">
    <location>
        <begin position="640"/>
        <end position="714"/>
    </location>
</feature>
<feature type="compositionally biased region" description="Polar residues" evidence="6">
    <location>
        <begin position="759"/>
        <end position="770"/>
    </location>
</feature>
<feature type="domain" description="C3H1-type" evidence="7">
    <location>
        <begin position="339"/>
        <end position="366"/>
    </location>
</feature>
<feature type="compositionally biased region" description="Basic and acidic residues" evidence="6">
    <location>
        <begin position="815"/>
        <end position="825"/>
    </location>
</feature>
<dbReference type="EMBL" id="OU892284">
    <property type="protein sequence ID" value="CAH1134797.1"/>
    <property type="molecule type" value="Genomic_DNA"/>
</dbReference>
<feature type="compositionally biased region" description="Basic and acidic residues" evidence="6">
    <location>
        <begin position="792"/>
        <end position="808"/>
    </location>
</feature>
<dbReference type="GO" id="GO:0008270">
    <property type="term" value="F:zinc ion binding"/>
    <property type="evidence" value="ECO:0007669"/>
    <property type="project" value="UniProtKB-KW"/>
</dbReference>
<evidence type="ECO:0000256" key="5">
    <source>
        <dbReference type="PROSITE-ProRule" id="PRU00723"/>
    </source>
</evidence>
<keyword evidence="3 5" id="KW-0863">Zinc-finger</keyword>
<evidence type="ECO:0000256" key="4">
    <source>
        <dbReference type="ARBA" id="ARBA00022833"/>
    </source>
</evidence>
<dbReference type="PANTHER" id="PTHR13119">
    <property type="entry name" value="ZINC FINGER CCCH DOMAIN-CONTAINING PROTEI"/>
    <property type="match status" value="1"/>
</dbReference>
<feature type="region of interest" description="Disordered" evidence="6">
    <location>
        <begin position="757"/>
        <end position="829"/>
    </location>
</feature>
<dbReference type="PANTHER" id="PTHR13119:SF12">
    <property type="entry name" value="PROTEIN SUPPRESSOR OF SABLE"/>
    <property type="match status" value="1"/>
</dbReference>
<feature type="compositionally biased region" description="Basic and acidic residues" evidence="6">
    <location>
        <begin position="106"/>
        <end position="123"/>
    </location>
</feature>
<feature type="region of interest" description="Disordered" evidence="6">
    <location>
        <begin position="1166"/>
        <end position="1235"/>
    </location>
</feature>
<name>A0A9P0GKV9_9CUCU</name>
<dbReference type="Gene3D" id="4.10.1000.10">
    <property type="entry name" value="Zinc finger, CCCH-type"/>
    <property type="match status" value="1"/>
</dbReference>
<reference evidence="8" key="1">
    <citation type="submission" date="2022-01" db="EMBL/GenBank/DDBJ databases">
        <authorList>
            <person name="King R."/>
        </authorList>
    </citation>
    <scope>NUCLEOTIDE SEQUENCE</scope>
</reference>
<dbReference type="Proteomes" id="UP001152799">
    <property type="component" value="Chromosome 8"/>
</dbReference>
<feature type="compositionally biased region" description="Low complexity" evidence="6">
    <location>
        <begin position="927"/>
        <end position="940"/>
    </location>
</feature>
<feature type="zinc finger region" description="C3H1-type" evidence="5">
    <location>
        <begin position="367"/>
        <end position="390"/>
    </location>
</feature>
<dbReference type="InterPro" id="IPR036855">
    <property type="entry name" value="Znf_CCCH_sf"/>
</dbReference>
<feature type="compositionally biased region" description="Basic and acidic residues" evidence="6">
    <location>
        <begin position="282"/>
        <end position="301"/>
    </location>
</feature>
<sequence length="1235" mass="139719">MTSVNPSEDDPDVEDGEITDDDEASEPTPIEPVVPNPVTAGAQPTIPVIPKGPPGSVSDSESIRDAGELQFKEQRSSDPERSDDKDRFSDGRERDRGRKANRKNRGARDDKNHRRMTEAERSILHLRKREKMQRQREKWDKHHRKDVDPLGMDFSDDDFAKNIEKTLATILNKKEKEVAGLSGEETKDDDEKRGKKRKNQNRDKTKNKHKRMVVDSPFAEDIDDSEMLNMRSGSPNAEMRLNPYPMEHRGSEEESLHSGNSEDEREERAKRRMNKNRRKKEIKREKKERDQRRNNSTKREAHIKLLQQGQEDGEKVCVFYLQGKCQKHDCPYSHEVCPPMKLELCKFYLMDCCAKGENCSYMHSEFPCKFYHTGLNCENGKDCKFAHGKPLSQGLKQILFKHIETAPRDILQGFPRLTRDEALNLINQTQKNMHDQLNTTNGSEPASTTTTSTSPQQGLGMYRETSATERSGSPEEFPGGIPSLFDISVPVPRELAEGLDFESPKSSKQKNNRSCWQQDEDSGYLAKNFNNFGTDLDMRFISNGDIDMRTLPPIQSSTSTTINKDSEGDDSVSQGDVDIRNFTKDVDHRTSFARNMDIDIRQRPSEDPETSQNGNSKESDYKFELPAAARDLLARITANQKDSPADASIESKNQNYAKPDAYEEQNINWYSDDDDDDRLAINIEEEEIQRREREDSTSENQEEPEKSSFFSPPRINTQTVDIVNKLGDLSKFDISAEVTKLLSSMSQKNILAAPAETATVASTEFTTSPRPESGFSPRGPMLTDPRISKQGARQDPRQQDPRLNDSRRPRQSSTETKEKKSDKISIYEQGGLDMKRAALEIERDFKNSDTDLRNMPLPFKGMQNYTPATEIDGSINSHPPMVWKLVIVEVPRPDYSGLKLNMSDAQKTGDPRIRKFFRLSIDEKDSPASPKASPKQSSSSGGVRIDPRLRKIEEKPQELMLQDNVSLVQMNYNQQIGMLQSSQFYQSLTSHQKQMLNKELARVDKSGGGGLNDPVLNTILGTLNLLPQAPQQQIQAPLTGPNMHMGAATSILNNINKMNPMLQMGQPGLLGAAPGIPNMPHNIQSEFQMGFDPRGGPGLLGNAPAGAGFAPQFNMDQQPQFNIEQQPQFNMDQQFGMDQAQFGIDQAQFGMDQSQYGYNNDEYYNNYNEGNSSQGGHFRGGRGFNNNNRDSRRRGNRDGFRGRPNNRNFHKRGGNRDKGDRNDRERRGNRGHSPS</sequence>
<accession>A0A9P0GKV9</accession>
<feature type="region of interest" description="Disordered" evidence="6">
    <location>
        <begin position="1"/>
        <end position="157"/>
    </location>
</feature>
<feature type="region of interest" description="Disordered" evidence="6">
    <location>
        <begin position="593"/>
        <end position="621"/>
    </location>
</feature>
<dbReference type="GO" id="GO:0005634">
    <property type="term" value="C:nucleus"/>
    <property type="evidence" value="ECO:0007669"/>
    <property type="project" value="TreeGrafter"/>
</dbReference>
<keyword evidence="4 5" id="KW-0862">Zinc</keyword>
<protein>
    <recommendedName>
        <fullName evidence="7">C3H1-type domain-containing protein</fullName>
    </recommendedName>
</protein>
<gene>
    <name evidence="8" type="ORF">CEUTPL_LOCUS13186</name>
</gene>
<evidence type="ECO:0000256" key="1">
    <source>
        <dbReference type="ARBA" id="ARBA00022723"/>
    </source>
</evidence>
<feature type="domain" description="C3H1-type" evidence="7">
    <location>
        <begin position="311"/>
        <end position="337"/>
    </location>
</feature>
<dbReference type="InterPro" id="IPR045124">
    <property type="entry name" value="Su(sable)-like"/>
</dbReference>
<evidence type="ECO:0000256" key="3">
    <source>
        <dbReference type="ARBA" id="ARBA00022771"/>
    </source>
</evidence>
<feature type="region of interest" description="Disordered" evidence="6">
    <location>
        <begin position="550"/>
        <end position="580"/>
    </location>
</feature>